<dbReference type="EMBL" id="VSRR010079882">
    <property type="protein sequence ID" value="MPC89094.1"/>
    <property type="molecule type" value="Genomic_DNA"/>
</dbReference>
<evidence type="ECO:0000313" key="3">
    <source>
        <dbReference type="Proteomes" id="UP000324222"/>
    </source>
</evidence>
<accession>A0A5B7J9K5</accession>
<feature type="region of interest" description="Disordered" evidence="1">
    <location>
        <begin position="1"/>
        <end position="51"/>
    </location>
</feature>
<keyword evidence="3" id="KW-1185">Reference proteome</keyword>
<evidence type="ECO:0000313" key="2">
    <source>
        <dbReference type="EMBL" id="MPC89094.1"/>
    </source>
</evidence>
<proteinExistence type="predicted"/>
<feature type="compositionally biased region" description="Polar residues" evidence="1">
    <location>
        <begin position="20"/>
        <end position="37"/>
    </location>
</feature>
<dbReference type="Proteomes" id="UP000324222">
    <property type="component" value="Unassembled WGS sequence"/>
</dbReference>
<name>A0A5B7J9K5_PORTR</name>
<protein>
    <submittedName>
        <fullName evidence="2">Uncharacterized protein</fullName>
    </submittedName>
</protein>
<gene>
    <name evidence="2" type="ORF">E2C01_084025</name>
</gene>
<evidence type="ECO:0000256" key="1">
    <source>
        <dbReference type="SAM" id="MobiDB-lite"/>
    </source>
</evidence>
<dbReference type="AlphaFoldDB" id="A0A5B7J9K5"/>
<reference evidence="2 3" key="1">
    <citation type="submission" date="2019-05" db="EMBL/GenBank/DDBJ databases">
        <title>Another draft genome of Portunus trituberculatus and its Hox gene families provides insights of decapod evolution.</title>
        <authorList>
            <person name="Jeong J.-H."/>
            <person name="Song I."/>
            <person name="Kim S."/>
            <person name="Choi T."/>
            <person name="Kim D."/>
            <person name="Ryu S."/>
            <person name="Kim W."/>
        </authorList>
    </citation>
    <scope>NUCLEOTIDE SEQUENCE [LARGE SCALE GENOMIC DNA]</scope>
    <source>
        <tissue evidence="2">Muscle</tissue>
    </source>
</reference>
<organism evidence="2 3">
    <name type="scientific">Portunus trituberculatus</name>
    <name type="common">Swimming crab</name>
    <name type="synonym">Neptunus trituberculatus</name>
    <dbReference type="NCBI Taxonomy" id="210409"/>
    <lineage>
        <taxon>Eukaryota</taxon>
        <taxon>Metazoa</taxon>
        <taxon>Ecdysozoa</taxon>
        <taxon>Arthropoda</taxon>
        <taxon>Crustacea</taxon>
        <taxon>Multicrustacea</taxon>
        <taxon>Malacostraca</taxon>
        <taxon>Eumalacostraca</taxon>
        <taxon>Eucarida</taxon>
        <taxon>Decapoda</taxon>
        <taxon>Pleocyemata</taxon>
        <taxon>Brachyura</taxon>
        <taxon>Eubrachyura</taxon>
        <taxon>Portunoidea</taxon>
        <taxon>Portunidae</taxon>
        <taxon>Portuninae</taxon>
        <taxon>Portunus</taxon>
    </lineage>
</organism>
<comment type="caution">
    <text evidence="2">The sequence shown here is derived from an EMBL/GenBank/DDBJ whole genome shotgun (WGS) entry which is preliminary data.</text>
</comment>
<dbReference type="OrthoDB" id="6070751at2759"/>
<sequence length="77" mass="8142">MAEGAESPVVPPRIHRRGSRASQISQASTVTSETQFEPESFARDTPPPSDVADIAKAQAAPLSTPSSEMLDGEYSLV</sequence>